<dbReference type="eggNOG" id="COG2002">
    <property type="taxonomic scope" value="Bacteria"/>
</dbReference>
<organism evidence="4 5">
    <name type="scientific">Fulvimarina pelagi HTCC2506</name>
    <dbReference type="NCBI Taxonomy" id="314231"/>
    <lineage>
        <taxon>Bacteria</taxon>
        <taxon>Pseudomonadati</taxon>
        <taxon>Pseudomonadota</taxon>
        <taxon>Alphaproteobacteria</taxon>
        <taxon>Hyphomicrobiales</taxon>
        <taxon>Aurantimonadaceae</taxon>
        <taxon>Fulvimarina</taxon>
    </lineage>
</organism>
<protein>
    <recommendedName>
        <fullName evidence="3">SpoVT-AbrB domain-containing protein</fullName>
    </recommendedName>
</protein>
<feature type="domain" description="SpoVT-AbrB" evidence="3">
    <location>
        <begin position="8"/>
        <end position="53"/>
    </location>
</feature>
<evidence type="ECO:0000256" key="2">
    <source>
        <dbReference type="SAM" id="MobiDB-lite"/>
    </source>
</evidence>
<dbReference type="STRING" id="217511.GCA_001463845_03291"/>
<sequence>MSKEGRSMIRVNVLPNGRLVLPAALREKLGVQKGGHVMAELIGSEVHLTTPDAALDRARSIFREYVAPGTDIAQEIIADRRNENDREASDRSAQGKRS</sequence>
<feature type="region of interest" description="Disordered" evidence="2">
    <location>
        <begin position="76"/>
        <end position="98"/>
    </location>
</feature>
<accession>Q0FXT0</accession>
<gene>
    <name evidence="4" type="ORF">FP2506_00275</name>
</gene>
<evidence type="ECO:0000259" key="3">
    <source>
        <dbReference type="PROSITE" id="PS51740"/>
    </source>
</evidence>
<keyword evidence="5" id="KW-1185">Reference proteome</keyword>
<dbReference type="AlphaFoldDB" id="Q0FXT0"/>
<dbReference type="Proteomes" id="UP000004310">
    <property type="component" value="Unassembled WGS sequence"/>
</dbReference>
<dbReference type="EMBL" id="AATP01000012">
    <property type="protein sequence ID" value="EAU39803.1"/>
    <property type="molecule type" value="Genomic_DNA"/>
</dbReference>
<name>Q0FXT0_9HYPH</name>
<dbReference type="GO" id="GO:0003677">
    <property type="term" value="F:DNA binding"/>
    <property type="evidence" value="ECO:0007669"/>
    <property type="project" value="UniProtKB-UniRule"/>
</dbReference>
<dbReference type="InterPro" id="IPR007159">
    <property type="entry name" value="SpoVT-AbrB_dom"/>
</dbReference>
<evidence type="ECO:0000313" key="5">
    <source>
        <dbReference type="Proteomes" id="UP000004310"/>
    </source>
</evidence>
<dbReference type="SUPFAM" id="SSF89447">
    <property type="entry name" value="AbrB/MazE/MraZ-like"/>
    <property type="match status" value="1"/>
</dbReference>
<evidence type="ECO:0000313" key="4">
    <source>
        <dbReference type="EMBL" id="EAU39803.1"/>
    </source>
</evidence>
<dbReference type="HOGENOM" id="CLU_158484_10_1_5"/>
<evidence type="ECO:0000256" key="1">
    <source>
        <dbReference type="PROSITE-ProRule" id="PRU01076"/>
    </source>
</evidence>
<dbReference type="InterPro" id="IPR037914">
    <property type="entry name" value="SpoVT-AbrB_sf"/>
</dbReference>
<keyword evidence="1" id="KW-0238">DNA-binding</keyword>
<proteinExistence type="predicted"/>
<comment type="caution">
    <text evidence="4">The sequence shown here is derived from an EMBL/GenBank/DDBJ whole genome shotgun (WGS) entry which is preliminary data.</text>
</comment>
<reference evidence="4 5" key="1">
    <citation type="journal article" date="2010" name="J. Bacteriol.">
        <title>Genome sequence of Fulvimarina pelagi HTCC2506T, a Mn(II)-oxidizing alphaproteobacterium possessing an aerobic anoxygenic photosynthetic gene cluster and Xanthorhodopsin.</title>
        <authorList>
            <person name="Kang I."/>
            <person name="Oh H.M."/>
            <person name="Lim S.I."/>
            <person name="Ferriera S."/>
            <person name="Giovannoni S.J."/>
            <person name="Cho J.C."/>
        </authorList>
    </citation>
    <scope>NUCLEOTIDE SEQUENCE [LARGE SCALE GENOMIC DNA]</scope>
    <source>
        <strain evidence="4 5">HTCC2506</strain>
    </source>
</reference>
<feature type="compositionally biased region" description="Basic and acidic residues" evidence="2">
    <location>
        <begin position="77"/>
        <end position="90"/>
    </location>
</feature>
<dbReference type="PROSITE" id="PS51740">
    <property type="entry name" value="SPOVT_ABRB"/>
    <property type="match status" value="1"/>
</dbReference>